<sequence length="248" mass="27844">MQAFTSFPPNPYDTPSWVAAMNLNQCSAPTSPMRPIGLGRSTSRGGYYAYTPAPTLGRTSSARGYADDGNGALSDRPSEWRKDYSAHSGLGALLQHGMQRSSSSVGDGGHHRLHKFIRHSSSKPPITWDLRTQPRTLTFRDVQRETVSSDLMRFACEPPVLTMRLIHRCRGTLTLPITQRDFWNEEMGGKEREKIASAWRERCGIDAGERASGVRRVDYLRRDVIFEGLVKGRNGTWEMKTRKLVMGN</sequence>
<feature type="domain" description="DUF6699" evidence="2">
    <location>
        <begin position="173"/>
        <end position="235"/>
    </location>
</feature>
<name>A0A166CZK5_9AGAM</name>
<dbReference type="EMBL" id="KV417621">
    <property type="protein sequence ID" value="KZP14163.1"/>
    <property type="molecule type" value="Genomic_DNA"/>
</dbReference>
<dbReference type="InterPro" id="IPR046522">
    <property type="entry name" value="DUF6699"/>
</dbReference>
<organism evidence="3 4">
    <name type="scientific">Athelia psychrophila</name>
    <dbReference type="NCBI Taxonomy" id="1759441"/>
    <lineage>
        <taxon>Eukaryota</taxon>
        <taxon>Fungi</taxon>
        <taxon>Dikarya</taxon>
        <taxon>Basidiomycota</taxon>
        <taxon>Agaricomycotina</taxon>
        <taxon>Agaricomycetes</taxon>
        <taxon>Agaricomycetidae</taxon>
        <taxon>Atheliales</taxon>
        <taxon>Atheliaceae</taxon>
        <taxon>Athelia</taxon>
    </lineage>
</organism>
<gene>
    <name evidence="3" type="ORF">FIBSPDRAFT_868539</name>
</gene>
<proteinExistence type="predicted"/>
<feature type="region of interest" description="Disordered" evidence="1">
    <location>
        <begin position="59"/>
        <end position="79"/>
    </location>
</feature>
<evidence type="ECO:0000256" key="1">
    <source>
        <dbReference type="SAM" id="MobiDB-lite"/>
    </source>
</evidence>
<accession>A0A166CZK5</accession>
<dbReference type="AlphaFoldDB" id="A0A166CZK5"/>
<evidence type="ECO:0000313" key="4">
    <source>
        <dbReference type="Proteomes" id="UP000076532"/>
    </source>
</evidence>
<dbReference type="OrthoDB" id="3265169at2759"/>
<dbReference type="Proteomes" id="UP000076532">
    <property type="component" value="Unassembled WGS sequence"/>
</dbReference>
<evidence type="ECO:0000259" key="2">
    <source>
        <dbReference type="Pfam" id="PF20415"/>
    </source>
</evidence>
<dbReference type="STRING" id="436010.A0A166CZK5"/>
<dbReference type="Pfam" id="PF20415">
    <property type="entry name" value="DUF6699"/>
    <property type="match status" value="1"/>
</dbReference>
<keyword evidence="4" id="KW-1185">Reference proteome</keyword>
<reference evidence="3 4" key="1">
    <citation type="journal article" date="2016" name="Mol. Biol. Evol.">
        <title>Comparative Genomics of Early-Diverging Mushroom-Forming Fungi Provides Insights into the Origins of Lignocellulose Decay Capabilities.</title>
        <authorList>
            <person name="Nagy L.G."/>
            <person name="Riley R."/>
            <person name="Tritt A."/>
            <person name="Adam C."/>
            <person name="Daum C."/>
            <person name="Floudas D."/>
            <person name="Sun H."/>
            <person name="Yadav J.S."/>
            <person name="Pangilinan J."/>
            <person name="Larsson K.H."/>
            <person name="Matsuura K."/>
            <person name="Barry K."/>
            <person name="Labutti K."/>
            <person name="Kuo R."/>
            <person name="Ohm R.A."/>
            <person name="Bhattacharya S.S."/>
            <person name="Shirouzu T."/>
            <person name="Yoshinaga Y."/>
            <person name="Martin F.M."/>
            <person name="Grigoriev I.V."/>
            <person name="Hibbett D.S."/>
        </authorList>
    </citation>
    <scope>NUCLEOTIDE SEQUENCE [LARGE SCALE GENOMIC DNA]</scope>
    <source>
        <strain evidence="3 4">CBS 109695</strain>
    </source>
</reference>
<evidence type="ECO:0000313" key="3">
    <source>
        <dbReference type="EMBL" id="KZP14163.1"/>
    </source>
</evidence>
<protein>
    <recommendedName>
        <fullName evidence="2">DUF6699 domain-containing protein</fullName>
    </recommendedName>
</protein>